<evidence type="ECO:0000313" key="3">
    <source>
        <dbReference type="Proteomes" id="UP000198703"/>
    </source>
</evidence>
<dbReference type="EMBL" id="FNQM01000003">
    <property type="protein sequence ID" value="SEA08242.1"/>
    <property type="molecule type" value="Genomic_DNA"/>
</dbReference>
<dbReference type="Proteomes" id="UP000198703">
    <property type="component" value="Unassembled WGS sequence"/>
</dbReference>
<keyword evidence="3" id="KW-1185">Reference proteome</keyword>
<dbReference type="STRING" id="89524.SAMN05444370_1034"/>
<proteinExistence type="predicted"/>
<dbReference type="RefSeq" id="WP_093250042.1">
    <property type="nucleotide sequence ID" value="NZ_FNQM01000003.1"/>
</dbReference>
<dbReference type="AlphaFoldDB" id="A0A1H3YBE5"/>
<sequence length="385" mass="40254">MRTHHVTLRACVSAMRASLAEAPPRRVEDAALYLAHVEGAAPLRRLAEAAGKAPASVHRAIRRMEALRDDPLIDRALETLGAVARGAMGGVGCADDGAAPGARDDGDADGQSGAAAPALISDYGRRVAARALERLSEPEAFLMIADGAGKAGVFCRKNRFRRPLGLLTLEAAAELAARDWVRCLSRTNCSAKYVISEAGRAWLRTVLAREAENQPAAPAADCGEGPAEPTPAPQLRACLAETPLAWLATRRGADGAPFLTPAEVEAGERLVGDFEAAHLAGEALQDWRGLVAPRAPGGDASPPVLAADRFGRALEALGPGLADAALRTCCLREGLESTERRMGWSARSGKVVLKIALQRLSDHYGLTPAAARGAGTVAMLPERAA</sequence>
<dbReference type="Pfam" id="PF20057">
    <property type="entry name" value="DUF6456"/>
    <property type="match status" value="1"/>
</dbReference>
<organism evidence="2 3">
    <name type="scientific">Rubrimonas cliftonensis</name>
    <dbReference type="NCBI Taxonomy" id="89524"/>
    <lineage>
        <taxon>Bacteria</taxon>
        <taxon>Pseudomonadati</taxon>
        <taxon>Pseudomonadota</taxon>
        <taxon>Alphaproteobacteria</taxon>
        <taxon>Rhodobacterales</taxon>
        <taxon>Paracoccaceae</taxon>
        <taxon>Rubrimonas</taxon>
    </lineage>
</organism>
<evidence type="ECO:0000313" key="2">
    <source>
        <dbReference type="EMBL" id="SEA08242.1"/>
    </source>
</evidence>
<dbReference type="InterPro" id="IPR045599">
    <property type="entry name" value="DUF6456"/>
</dbReference>
<name>A0A1H3YBE5_9RHOB</name>
<reference evidence="2 3" key="1">
    <citation type="submission" date="2016-10" db="EMBL/GenBank/DDBJ databases">
        <authorList>
            <person name="de Groot N.N."/>
        </authorList>
    </citation>
    <scope>NUCLEOTIDE SEQUENCE [LARGE SCALE GENOMIC DNA]</scope>
    <source>
        <strain evidence="2 3">DSM 15345</strain>
    </source>
</reference>
<protein>
    <recommendedName>
        <fullName evidence="1">DUF6456 domain-containing protein</fullName>
    </recommendedName>
</protein>
<evidence type="ECO:0000259" key="1">
    <source>
        <dbReference type="Pfam" id="PF20057"/>
    </source>
</evidence>
<feature type="domain" description="DUF6456" evidence="1">
    <location>
        <begin position="236"/>
        <end position="365"/>
    </location>
</feature>
<accession>A0A1H3YBE5</accession>
<dbReference type="OrthoDB" id="7476630at2"/>
<gene>
    <name evidence="2" type="ORF">SAMN05444370_1034</name>
</gene>